<evidence type="ECO:0008006" key="7">
    <source>
        <dbReference type="Google" id="ProtNLM"/>
    </source>
</evidence>
<evidence type="ECO:0000313" key="5">
    <source>
        <dbReference type="RefSeq" id="XP_027100926.2"/>
    </source>
</evidence>
<name>A0A6P6VE12_COFAR</name>
<dbReference type="GeneID" id="113720167"/>
<gene>
    <name evidence="5 6" type="primary">LOC113720167</name>
</gene>
<reference evidence="5 6" key="2">
    <citation type="submission" date="2025-05" db="UniProtKB">
        <authorList>
            <consortium name="RefSeq"/>
        </authorList>
    </citation>
    <scope>IDENTIFICATION</scope>
    <source>
        <tissue evidence="5 6">Leaves</tissue>
    </source>
</reference>
<evidence type="ECO:0000313" key="6">
    <source>
        <dbReference type="RefSeq" id="XP_071909154.1"/>
    </source>
</evidence>
<dbReference type="Pfam" id="PF06364">
    <property type="entry name" value="DUF1068"/>
    <property type="match status" value="1"/>
</dbReference>
<evidence type="ECO:0000313" key="4">
    <source>
        <dbReference type="Proteomes" id="UP001652660"/>
    </source>
</evidence>
<keyword evidence="1" id="KW-0645">Protease</keyword>
<evidence type="ECO:0000256" key="2">
    <source>
        <dbReference type="ARBA" id="ARBA00022729"/>
    </source>
</evidence>
<evidence type="ECO:0000256" key="1">
    <source>
        <dbReference type="ARBA" id="ARBA00022670"/>
    </source>
</evidence>
<sequence length="145" mass="16036">MSRRSGNCVRCCLVVFAVVSALCVSGPAIYWKFKKSLSLKTASLNSCSPCICDCAPPLSLLKIAPEMVMPMTCSNGSMFPPSPYSYKEFADDCNRQFGVWPREHWITTEFGGMRINLVLKRFGSNIIFSNGMQDPWSRGGFVSLG</sequence>
<keyword evidence="4" id="KW-1185">Reference proteome</keyword>
<dbReference type="PANTHER" id="PTHR11010:SF31">
    <property type="entry name" value="ALPHA_BETA-HYDROLASES SUPERFAMILY PROTEIN"/>
    <property type="match status" value="1"/>
</dbReference>
<dbReference type="Gene3D" id="3.40.50.1820">
    <property type="entry name" value="alpha/beta hydrolase"/>
    <property type="match status" value="1"/>
</dbReference>
<evidence type="ECO:0000256" key="3">
    <source>
        <dbReference type="ARBA" id="ARBA00022801"/>
    </source>
</evidence>
<organism evidence="4 5">
    <name type="scientific">Coffea arabica</name>
    <name type="common">Arabian coffee</name>
    <dbReference type="NCBI Taxonomy" id="13443"/>
    <lineage>
        <taxon>Eukaryota</taxon>
        <taxon>Viridiplantae</taxon>
        <taxon>Streptophyta</taxon>
        <taxon>Embryophyta</taxon>
        <taxon>Tracheophyta</taxon>
        <taxon>Spermatophyta</taxon>
        <taxon>Magnoliopsida</taxon>
        <taxon>eudicotyledons</taxon>
        <taxon>Gunneridae</taxon>
        <taxon>Pentapetalae</taxon>
        <taxon>asterids</taxon>
        <taxon>lamiids</taxon>
        <taxon>Gentianales</taxon>
        <taxon>Rubiaceae</taxon>
        <taxon>Ixoroideae</taxon>
        <taxon>Gardenieae complex</taxon>
        <taxon>Bertiereae - Coffeeae clade</taxon>
        <taxon>Coffeeae</taxon>
        <taxon>Coffea</taxon>
    </lineage>
</organism>
<dbReference type="RefSeq" id="XP_027100926.2">
    <property type="nucleotide sequence ID" value="XM_027245125.2"/>
</dbReference>
<dbReference type="InterPro" id="IPR029058">
    <property type="entry name" value="AB_hydrolase_fold"/>
</dbReference>
<dbReference type="AlphaFoldDB" id="A0A6P6VE12"/>
<protein>
    <recommendedName>
        <fullName evidence="7">Lysosomal Pro-X carboxypeptidase-like</fullName>
    </recommendedName>
</protein>
<dbReference type="RefSeq" id="XP_071909154.1">
    <property type="nucleotide sequence ID" value="XM_072053053.1"/>
</dbReference>
<dbReference type="PANTHER" id="PTHR11010">
    <property type="entry name" value="PROTEASE S28 PRO-X CARBOXYPEPTIDASE-RELATED"/>
    <property type="match status" value="1"/>
</dbReference>
<dbReference type="GO" id="GO:0006508">
    <property type="term" value="P:proteolysis"/>
    <property type="evidence" value="ECO:0007669"/>
    <property type="project" value="UniProtKB-KW"/>
</dbReference>
<dbReference type="InterPro" id="IPR010471">
    <property type="entry name" value="DUF1068"/>
</dbReference>
<dbReference type="GO" id="GO:0008239">
    <property type="term" value="F:dipeptidyl-peptidase activity"/>
    <property type="evidence" value="ECO:0007669"/>
    <property type="project" value="TreeGrafter"/>
</dbReference>
<keyword evidence="3" id="KW-0378">Hydrolase</keyword>
<reference evidence="4" key="1">
    <citation type="journal article" date="2025" name="Foods">
        <title>Unveiling the Microbial Signatures of Arabica Coffee Cherries: Insights into Ripeness Specific Diversity, Functional Traits, and Implications for Quality and Safety.</title>
        <authorList>
            <consortium name="RefSeq"/>
            <person name="Tenea G.N."/>
            <person name="Cifuentes V."/>
            <person name="Reyes P."/>
            <person name="Cevallos-Vallejos M."/>
        </authorList>
    </citation>
    <scope>NUCLEOTIDE SEQUENCE [LARGE SCALE GENOMIC DNA]</scope>
</reference>
<proteinExistence type="predicted"/>
<dbReference type="Proteomes" id="UP001652660">
    <property type="component" value="Chromosome 6c"/>
</dbReference>
<dbReference type="OrthoDB" id="2130629at2759"/>
<accession>A0A6P6VE12</accession>
<keyword evidence="2" id="KW-0732">Signal</keyword>